<feature type="transmembrane region" description="Helical" evidence="1">
    <location>
        <begin position="184"/>
        <end position="203"/>
    </location>
</feature>
<dbReference type="STRING" id="632335.Calkr_0950"/>
<dbReference type="AlphaFoldDB" id="E4S510"/>
<keyword evidence="1" id="KW-0812">Transmembrane</keyword>
<gene>
    <name evidence="2" type="ordered locus">Calkr_0950</name>
</gene>
<name>E4S510_CALA7</name>
<dbReference type="KEGG" id="cki:Calkr_0950"/>
<dbReference type="Proteomes" id="UP000009256">
    <property type="component" value="Chromosome"/>
</dbReference>
<feature type="transmembrane region" description="Helical" evidence="1">
    <location>
        <begin position="143"/>
        <end position="163"/>
    </location>
</feature>
<organism evidence="2 3">
    <name type="scientific">Caldicellulosiruptor acetigenus (strain ATCC 700853 / DSM 12137 / I77R1B)</name>
    <name type="common">Caldicellulosiruptor kristjanssonii</name>
    <dbReference type="NCBI Taxonomy" id="632335"/>
    <lineage>
        <taxon>Bacteria</taxon>
        <taxon>Bacillati</taxon>
        <taxon>Bacillota</taxon>
        <taxon>Bacillota incertae sedis</taxon>
        <taxon>Caldicellulosiruptorales</taxon>
        <taxon>Caldicellulosiruptoraceae</taxon>
        <taxon>Caldicellulosiruptor</taxon>
    </lineage>
</organism>
<feature type="transmembrane region" description="Helical" evidence="1">
    <location>
        <begin position="115"/>
        <end position="137"/>
    </location>
</feature>
<dbReference type="EMBL" id="CP002326">
    <property type="protein sequence ID" value="ADQ40464.1"/>
    <property type="molecule type" value="Genomic_DNA"/>
</dbReference>
<sequence length="209" mass="23741">MKGFEFSRILNFSIEENLTKMDIYIEKELKEKTGQILFFTLILLIPSFTIRVIGIILLCSAMLVYDIKNKNVELLYFLPFSKKELFFYNLIFLIFVILITSAVDKIYYNLTILEGLLAILKTIIALLAIYGISMLFTTLGHDGFIWSIVITIADALLGDLGSINLNSADFNPYSLISFTKQGNVILAFLYATLICFLAYFAYIKKGGEN</sequence>
<protein>
    <submittedName>
        <fullName evidence="2">Uncharacterized protein</fullName>
    </submittedName>
</protein>
<keyword evidence="3" id="KW-1185">Reference proteome</keyword>
<evidence type="ECO:0000313" key="2">
    <source>
        <dbReference type="EMBL" id="ADQ40464.1"/>
    </source>
</evidence>
<dbReference type="RefSeq" id="WP_013432282.1">
    <property type="nucleotide sequence ID" value="NC_014721.1"/>
</dbReference>
<feature type="transmembrane region" description="Helical" evidence="1">
    <location>
        <begin position="85"/>
        <end position="103"/>
    </location>
</feature>
<keyword evidence="1" id="KW-1133">Transmembrane helix</keyword>
<dbReference type="eggNOG" id="ENOG50309QR">
    <property type="taxonomic scope" value="Bacteria"/>
</dbReference>
<feature type="transmembrane region" description="Helical" evidence="1">
    <location>
        <begin position="36"/>
        <end position="65"/>
    </location>
</feature>
<proteinExistence type="predicted"/>
<keyword evidence="1" id="KW-0472">Membrane</keyword>
<dbReference type="HOGENOM" id="CLU_119095_0_0_9"/>
<reference key="1">
    <citation type="submission" date="2010-11" db="EMBL/GenBank/DDBJ databases">
        <title>Complete sequence of chromosome of Caldicellulosiruptor kristjanssonii 177R1B.</title>
        <authorList>
            <consortium name="US DOE Joint Genome Institute"/>
            <person name="Lucas S."/>
            <person name="Copeland A."/>
            <person name="Lapidus A."/>
            <person name="Cheng J.-F."/>
            <person name="Bruce D."/>
            <person name="Goodwin L."/>
            <person name="Pitluck S."/>
            <person name="Davenport K."/>
            <person name="Detter J.C."/>
            <person name="Han C."/>
            <person name="Tapia R."/>
            <person name="Land M."/>
            <person name="Hauser L."/>
            <person name="Jeffries C."/>
            <person name="Kyrpides N."/>
            <person name="Ivanova N."/>
            <person name="Mikhailova N."/>
            <person name="Blumer-Schuette S.E."/>
            <person name="Kelly R.M."/>
            <person name="Woyke T."/>
        </authorList>
    </citation>
    <scope>NUCLEOTIDE SEQUENCE</scope>
    <source>
        <strain>177R1B</strain>
    </source>
</reference>
<reference evidence="2 3" key="2">
    <citation type="journal article" date="2011" name="J. Bacteriol.">
        <title>Complete genome sequences for the anaerobic, extremely thermophilic plant biomass-degrading bacteria Caldicellulosiruptor hydrothermalis, Caldicellulosiruptor kristjanssonii, Caldicellulosiruptor kronotskyensis, Caldicellulosiruptor owensenis, and Caldicellulosiruptor lactoaceticus.</title>
        <authorList>
            <person name="Blumer-Schuette S.E."/>
            <person name="Ozdemir I."/>
            <person name="Mistry D."/>
            <person name="Lucas S."/>
            <person name="Lapidus A."/>
            <person name="Cheng J.F."/>
            <person name="Goodwin L.A."/>
            <person name="Pitluck S."/>
            <person name="Land M.L."/>
            <person name="Hauser L.J."/>
            <person name="Woyke T."/>
            <person name="Mikhailova N."/>
            <person name="Pati A."/>
            <person name="Kyrpides N.C."/>
            <person name="Ivanova N."/>
            <person name="Detter J.C."/>
            <person name="Walston-Davenport K."/>
            <person name="Han S."/>
            <person name="Adams M.W."/>
            <person name="Kelly R.M."/>
        </authorList>
    </citation>
    <scope>NUCLEOTIDE SEQUENCE [LARGE SCALE GENOMIC DNA]</scope>
    <source>
        <strain evidence="3">ATCC 700853 / DSM 12137 / I77R1B</strain>
    </source>
</reference>
<evidence type="ECO:0000256" key="1">
    <source>
        <dbReference type="SAM" id="Phobius"/>
    </source>
</evidence>
<accession>E4S510</accession>
<dbReference type="OrthoDB" id="1723190at2"/>
<evidence type="ECO:0000313" key="3">
    <source>
        <dbReference type="Proteomes" id="UP000009256"/>
    </source>
</evidence>